<protein>
    <submittedName>
        <fullName evidence="1">Uncharacterized protein</fullName>
    </submittedName>
</protein>
<evidence type="ECO:0000313" key="2">
    <source>
        <dbReference type="Proteomes" id="UP001163324"/>
    </source>
</evidence>
<evidence type="ECO:0000313" key="1">
    <source>
        <dbReference type="EMBL" id="KAI9896412.1"/>
    </source>
</evidence>
<gene>
    <name evidence="1" type="ORF">N3K66_008584</name>
</gene>
<keyword evidence="2" id="KW-1185">Reference proteome</keyword>
<reference evidence="1" key="1">
    <citation type="submission" date="2022-10" db="EMBL/GenBank/DDBJ databases">
        <title>Complete Genome of Trichothecium roseum strain YXFP-22015, a Plant Pathogen Isolated from Citrus.</title>
        <authorList>
            <person name="Wang Y."/>
            <person name="Zhu L."/>
        </authorList>
    </citation>
    <scope>NUCLEOTIDE SEQUENCE</scope>
    <source>
        <strain evidence="1">YXFP-22015</strain>
    </source>
</reference>
<dbReference type="Proteomes" id="UP001163324">
    <property type="component" value="Chromosome 9"/>
</dbReference>
<comment type="caution">
    <text evidence="1">The sequence shown here is derived from an EMBL/GenBank/DDBJ whole genome shotgun (WGS) entry which is preliminary data.</text>
</comment>
<organism evidence="1 2">
    <name type="scientific">Trichothecium roseum</name>
    <dbReference type="NCBI Taxonomy" id="47278"/>
    <lineage>
        <taxon>Eukaryota</taxon>
        <taxon>Fungi</taxon>
        <taxon>Dikarya</taxon>
        <taxon>Ascomycota</taxon>
        <taxon>Pezizomycotina</taxon>
        <taxon>Sordariomycetes</taxon>
        <taxon>Hypocreomycetidae</taxon>
        <taxon>Hypocreales</taxon>
        <taxon>Hypocreales incertae sedis</taxon>
        <taxon>Trichothecium</taxon>
    </lineage>
</organism>
<proteinExistence type="predicted"/>
<accession>A0ACC0USB9</accession>
<dbReference type="EMBL" id="CM047948">
    <property type="protein sequence ID" value="KAI9896412.1"/>
    <property type="molecule type" value="Genomic_DNA"/>
</dbReference>
<sequence>MAVRRAVATGLHKGAPSCRSQSSEEIAYHETLFWCLYFLETWGCFTIGRPSSVPEPDPSLPLPKEGSFLNALVKLSKIMKDCVSSIYMARHDSIVPVWHAATEIKGRLQRLAEDELKELAFGAGEPFDSTEKRGSQAFLSAMYHHVIILTFRPFIIMRTKLRNEMAKKKPQSSKTLQQLLPWLDQGAAYLLLLDMLQDAQSAEKNKAWILTGLDCMRLIAGNCKGTGKQCAVTVAAIEQMLQCVFPTGATNNGEVNKPYPDVRRADVVRQRPPTTRAHLEREPPQQPLLATWPGPEPAFDDQHAPAWIYPSMPFGPGIRSQPTDSPNILPGTRPTDGAGMEFLSAEAGLDLSFGNTDIEAFLSLDPNLTFDFGL</sequence>
<name>A0ACC0USB9_9HYPO</name>